<dbReference type="SMART" id="SM00822">
    <property type="entry name" value="PKS_KR"/>
    <property type="match status" value="1"/>
</dbReference>
<evidence type="ECO:0000313" key="6">
    <source>
        <dbReference type="Proteomes" id="UP000199207"/>
    </source>
</evidence>
<dbReference type="RefSeq" id="WP_093839152.1">
    <property type="nucleotide sequence ID" value="NZ_FOLM01000007.1"/>
</dbReference>
<dbReference type="Pfam" id="PF13561">
    <property type="entry name" value="adh_short_C2"/>
    <property type="match status" value="1"/>
</dbReference>
<dbReference type="PRINTS" id="PR00081">
    <property type="entry name" value="GDHRDH"/>
</dbReference>
<dbReference type="InterPro" id="IPR020904">
    <property type="entry name" value="Sc_DH/Rdtase_CS"/>
</dbReference>
<evidence type="ECO:0000313" key="5">
    <source>
        <dbReference type="EMBL" id="SFD09832.1"/>
    </source>
</evidence>
<reference evidence="5 6" key="1">
    <citation type="submission" date="2016-10" db="EMBL/GenBank/DDBJ databases">
        <authorList>
            <person name="de Groot N.N."/>
        </authorList>
    </citation>
    <scope>NUCLEOTIDE SEQUENCE [LARGE SCALE GENOMIC DNA]</scope>
    <source>
        <strain evidence="5 6">CGMCC 4.5739</strain>
    </source>
</reference>
<dbReference type="PANTHER" id="PTHR43669">
    <property type="entry name" value="5-KETO-D-GLUCONATE 5-REDUCTASE"/>
    <property type="match status" value="1"/>
</dbReference>
<dbReference type="SUPFAM" id="SSF51735">
    <property type="entry name" value="NAD(P)-binding Rossmann-fold domains"/>
    <property type="match status" value="1"/>
</dbReference>
<dbReference type="InterPro" id="IPR002347">
    <property type="entry name" value="SDR_fam"/>
</dbReference>
<dbReference type="EMBL" id="FOLM01000009">
    <property type="protein sequence ID" value="SFD09832.1"/>
    <property type="molecule type" value="Genomic_DNA"/>
</dbReference>
<evidence type="ECO:0000256" key="2">
    <source>
        <dbReference type="ARBA" id="ARBA00023002"/>
    </source>
</evidence>
<name>A0A1I1PJF7_9ACTN</name>
<dbReference type="EMBL" id="FOLM01000007">
    <property type="protein sequence ID" value="SFC87671.1"/>
    <property type="molecule type" value="Genomic_DNA"/>
</dbReference>
<dbReference type="AlphaFoldDB" id="A0A1I1PJF7"/>
<protein>
    <submittedName>
        <fullName evidence="5">NAD(P)-dependent dehydrogenase, short-chain alcohol dehydrogenase family</fullName>
    </submittedName>
</protein>
<keyword evidence="2" id="KW-0560">Oxidoreductase</keyword>
<dbReference type="OrthoDB" id="3542748at2"/>
<dbReference type="Proteomes" id="UP000199207">
    <property type="component" value="Unassembled WGS sequence"/>
</dbReference>
<dbReference type="STRING" id="910347.SAMN05421773_10713"/>
<dbReference type="CDD" id="cd05233">
    <property type="entry name" value="SDR_c"/>
    <property type="match status" value="1"/>
</dbReference>
<proteinExistence type="inferred from homology"/>
<dbReference type="InterPro" id="IPR057326">
    <property type="entry name" value="KR_dom"/>
</dbReference>
<feature type="domain" description="Ketoreductase" evidence="3">
    <location>
        <begin position="18"/>
        <end position="208"/>
    </location>
</feature>
<evidence type="ECO:0000313" key="4">
    <source>
        <dbReference type="EMBL" id="SFC87671.1"/>
    </source>
</evidence>
<organism evidence="5 6">
    <name type="scientific">Streptomyces aidingensis</name>
    <dbReference type="NCBI Taxonomy" id="910347"/>
    <lineage>
        <taxon>Bacteria</taxon>
        <taxon>Bacillati</taxon>
        <taxon>Actinomycetota</taxon>
        <taxon>Actinomycetes</taxon>
        <taxon>Kitasatosporales</taxon>
        <taxon>Streptomycetaceae</taxon>
        <taxon>Streptomyces</taxon>
    </lineage>
</organism>
<dbReference type="PROSITE" id="PS00061">
    <property type="entry name" value="ADH_SHORT"/>
    <property type="match status" value="1"/>
</dbReference>
<dbReference type="Gene3D" id="3.40.50.720">
    <property type="entry name" value="NAD(P)-binding Rossmann-like Domain"/>
    <property type="match status" value="1"/>
</dbReference>
<gene>
    <name evidence="4" type="ORF">SAMN05421773_10713</name>
    <name evidence="5" type="ORF">SAMN05421773_109222</name>
</gene>
<accession>A0A1I1PJF7</accession>
<evidence type="ECO:0000259" key="3">
    <source>
        <dbReference type="SMART" id="SM00822"/>
    </source>
</evidence>
<sequence>MPSTYPQPSGTAPRFDGRVAVVTGAAGGIGAAIARRLAAEGARVLVADIDTAEGERTARAIRDAGHQALFHPTDVSDEESWAAALETVRGAYGPVSALVSNAYAVRVAPAHDTTLDQWNQQLGVTLTGAFLGFRACLDDLRATRGCAVLISSVHALAGLPGRPAYASAKAGLTGLARQLAVEYGPGVRVNALLPGPVLTRAWDGIGAEDRRRSAEQTVAGRLGSPEEVAGATAFLLSDDASFVTGASLVVDGGWSAYKTSS</sequence>
<dbReference type="FunFam" id="3.40.50.720:FF:000084">
    <property type="entry name" value="Short-chain dehydrogenase reductase"/>
    <property type="match status" value="1"/>
</dbReference>
<comment type="similarity">
    <text evidence="1">Belongs to the short-chain dehydrogenases/reductases (SDR) family.</text>
</comment>
<keyword evidence="6" id="KW-1185">Reference proteome</keyword>
<dbReference type="GO" id="GO:0016491">
    <property type="term" value="F:oxidoreductase activity"/>
    <property type="evidence" value="ECO:0007669"/>
    <property type="project" value="UniProtKB-KW"/>
</dbReference>
<evidence type="ECO:0000256" key="1">
    <source>
        <dbReference type="ARBA" id="ARBA00006484"/>
    </source>
</evidence>
<dbReference type="PANTHER" id="PTHR43669:SF8">
    <property type="entry name" value="SHORT-CHAIN TYPE DEHYDROGENASE_REDUCTASE-RELATED"/>
    <property type="match status" value="1"/>
</dbReference>
<dbReference type="InterPro" id="IPR036291">
    <property type="entry name" value="NAD(P)-bd_dom_sf"/>
</dbReference>